<evidence type="ECO:0000256" key="3">
    <source>
        <dbReference type="ARBA" id="ARBA00022517"/>
    </source>
</evidence>
<dbReference type="InterPro" id="IPR027417">
    <property type="entry name" value="P-loop_NTPase"/>
</dbReference>
<dbReference type="GO" id="GO:0005886">
    <property type="term" value="C:plasma membrane"/>
    <property type="evidence" value="ECO:0007669"/>
    <property type="project" value="UniProtKB-SubCell"/>
</dbReference>
<evidence type="ECO:0000256" key="4">
    <source>
        <dbReference type="ARBA" id="ARBA00022741"/>
    </source>
</evidence>
<comment type="similarity">
    <text evidence="1 7 8 9">Belongs to the TRAFAC class TrmE-Era-EngA-EngB-Septin-like GTPase superfamily. Era GTPase family.</text>
</comment>
<evidence type="ECO:0000256" key="8">
    <source>
        <dbReference type="PROSITE-ProRule" id="PRU01050"/>
    </source>
</evidence>
<feature type="region of interest" description="G1" evidence="8">
    <location>
        <begin position="12"/>
        <end position="19"/>
    </location>
</feature>
<sequence length="292" mass="33439">MSHKAGFVSIVGKPNAGKSTLMNSLVGEKMSIVTPKAQTTRHRILGIVNEESYQIIFSDTPGVIKPAYSLQESMMNFVQGSLIDADIILFVTDINEKYDEGDVIEKLRKTSSPVAVLVNKIDKSTEEHVKAKIDYWQETLKPKAIFAISALLTHNVQAVFQFVLDNLPEHAPYYAKDELTDKSERFFVSEIIREKVFKLYEKEIPYSTEVIITSFKEEERMIRISAEIIVERDSQKNIIIGKSGSMIKKVGTYARQDMEEFLQKKVFLELFVKVISDWRSKKNYLKSFGYDQ</sequence>
<feature type="binding site" evidence="7">
    <location>
        <begin position="119"/>
        <end position="122"/>
    </location>
    <ligand>
        <name>GTP</name>
        <dbReference type="ChEBI" id="CHEBI:37565"/>
    </ligand>
</feature>
<protein>
    <recommendedName>
        <fullName evidence="2 7">GTPase Era</fullName>
    </recommendedName>
</protein>
<reference evidence="13" key="1">
    <citation type="submission" date="2016-10" db="EMBL/GenBank/DDBJ databases">
        <authorList>
            <person name="Varghese N."/>
            <person name="Submissions S."/>
        </authorList>
    </citation>
    <scope>NUCLEOTIDE SEQUENCE [LARGE SCALE GENOMIC DNA]</scope>
    <source>
        <strain evidence="13">DSM 18733</strain>
    </source>
</reference>
<evidence type="ECO:0000313" key="12">
    <source>
        <dbReference type="EMBL" id="SEM62009.1"/>
    </source>
</evidence>
<dbReference type="GO" id="GO:0003924">
    <property type="term" value="F:GTPase activity"/>
    <property type="evidence" value="ECO:0007669"/>
    <property type="project" value="UniProtKB-UniRule"/>
</dbReference>
<dbReference type="NCBIfam" id="TIGR00231">
    <property type="entry name" value="small_GTP"/>
    <property type="match status" value="1"/>
</dbReference>
<dbReference type="RefSeq" id="WP_093333132.1">
    <property type="nucleotide sequence ID" value="NZ_FOAF01000020.1"/>
</dbReference>
<dbReference type="Proteomes" id="UP000199421">
    <property type="component" value="Unassembled WGS sequence"/>
</dbReference>
<dbReference type="GO" id="GO:0005829">
    <property type="term" value="C:cytosol"/>
    <property type="evidence" value="ECO:0007669"/>
    <property type="project" value="TreeGrafter"/>
</dbReference>
<dbReference type="InterPro" id="IPR030388">
    <property type="entry name" value="G_ERA_dom"/>
</dbReference>
<feature type="region of interest" description="G4" evidence="8">
    <location>
        <begin position="119"/>
        <end position="122"/>
    </location>
</feature>
<dbReference type="InterPro" id="IPR009019">
    <property type="entry name" value="KH_sf_prok-type"/>
</dbReference>
<feature type="binding site" evidence="7">
    <location>
        <begin position="59"/>
        <end position="63"/>
    </location>
    <ligand>
        <name>GTP</name>
        <dbReference type="ChEBI" id="CHEBI:37565"/>
    </ligand>
</feature>
<gene>
    <name evidence="7" type="primary">era</name>
    <name evidence="12" type="ORF">SAMN05661044_05645</name>
</gene>
<evidence type="ECO:0000259" key="11">
    <source>
        <dbReference type="PROSITE" id="PS51713"/>
    </source>
</evidence>
<dbReference type="GO" id="GO:0070181">
    <property type="term" value="F:small ribosomal subunit rRNA binding"/>
    <property type="evidence" value="ECO:0007669"/>
    <property type="project" value="UniProtKB-UniRule"/>
</dbReference>
<dbReference type="Pfam" id="PF01926">
    <property type="entry name" value="MMR_HSR1"/>
    <property type="match status" value="1"/>
</dbReference>
<evidence type="ECO:0000256" key="1">
    <source>
        <dbReference type="ARBA" id="ARBA00007921"/>
    </source>
</evidence>
<accession>A0A1H7ZWX6</accession>
<keyword evidence="6 7" id="KW-0342">GTP-binding</keyword>
<feature type="binding site" evidence="7">
    <location>
        <begin position="12"/>
        <end position="19"/>
    </location>
    <ligand>
        <name>GTP</name>
        <dbReference type="ChEBI" id="CHEBI:37565"/>
    </ligand>
</feature>
<keyword evidence="13" id="KW-1185">Reference proteome</keyword>
<keyword evidence="7" id="KW-0699">rRNA-binding</keyword>
<dbReference type="InterPro" id="IPR015946">
    <property type="entry name" value="KH_dom-like_a/b"/>
</dbReference>
<evidence type="ECO:0000256" key="5">
    <source>
        <dbReference type="ARBA" id="ARBA00022884"/>
    </source>
</evidence>
<keyword evidence="5 7" id="KW-0694">RNA-binding</keyword>
<dbReference type="STRING" id="407022.SAMN05661044_05645"/>
<dbReference type="Gene3D" id="3.40.50.300">
    <property type="entry name" value="P-loop containing nucleotide triphosphate hydrolases"/>
    <property type="match status" value="1"/>
</dbReference>
<keyword evidence="7" id="KW-0472">Membrane</keyword>
<dbReference type="PANTHER" id="PTHR42698:SF1">
    <property type="entry name" value="GTPASE ERA, MITOCHONDRIAL"/>
    <property type="match status" value="1"/>
</dbReference>
<dbReference type="InterPro" id="IPR004044">
    <property type="entry name" value="KH_dom_type_2"/>
</dbReference>
<dbReference type="PANTHER" id="PTHR42698">
    <property type="entry name" value="GTPASE ERA"/>
    <property type="match status" value="1"/>
</dbReference>
<keyword evidence="3 7" id="KW-0690">Ribosome biogenesis</keyword>
<dbReference type="PRINTS" id="PR00326">
    <property type="entry name" value="GTP1OBG"/>
</dbReference>
<dbReference type="SUPFAM" id="SSF52540">
    <property type="entry name" value="P-loop containing nucleoside triphosphate hydrolases"/>
    <property type="match status" value="1"/>
</dbReference>
<comment type="function">
    <text evidence="7">An essential GTPase that binds both GDP and GTP, with rapid nucleotide exchange. Plays a role in 16S rRNA processing and 30S ribosomal subunit biogenesis and possibly also in cell cycle regulation and energy metabolism.</text>
</comment>
<evidence type="ECO:0000256" key="6">
    <source>
        <dbReference type="ARBA" id="ARBA00023134"/>
    </source>
</evidence>
<organism evidence="12 13">
    <name type="scientific">Olivibacter domesticus</name>
    <name type="common">Pseudosphingobacterium domesticum</name>
    <dbReference type="NCBI Taxonomy" id="407022"/>
    <lineage>
        <taxon>Bacteria</taxon>
        <taxon>Pseudomonadati</taxon>
        <taxon>Bacteroidota</taxon>
        <taxon>Sphingobacteriia</taxon>
        <taxon>Sphingobacteriales</taxon>
        <taxon>Sphingobacteriaceae</taxon>
        <taxon>Olivibacter</taxon>
    </lineage>
</organism>
<evidence type="ECO:0000256" key="2">
    <source>
        <dbReference type="ARBA" id="ARBA00020484"/>
    </source>
</evidence>
<dbReference type="NCBIfam" id="NF000908">
    <property type="entry name" value="PRK00089.1"/>
    <property type="match status" value="1"/>
</dbReference>
<dbReference type="OrthoDB" id="9805918at2"/>
<dbReference type="GO" id="GO:0005525">
    <property type="term" value="F:GTP binding"/>
    <property type="evidence" value="ECO:0007669"/>
    <property type="project" value="UniProtKB-UniRule"/>
</dbReference>
<keyword evidence="7" id="KW-0963">Cytoplasm</keyword>
<evidence type="ECO:0000259" key="10">
    <source>
        <dbReference type="PROSITE" id="PS50823"/>
    </source>
</evidence>
<dbReference type="InterPro" id="IPR005662">
    <property type="entry name" value="GTPase_Era-like"/>
</dbReference>
<feature type="domain" description="KH type-2" evidence="10">
    <location>
        <begin position="200"/>
        <end position="276"/>
    </location>
</feature>
<comment type="subunit">
    <text evidence="7">Monomer.</text>
</comment>
<dbReference type="PROSITE" id="PS51713">
    <property type="entry name" value="G_ERA"/>
    <property type="match status" value="1"/>
</dbReference>
<feature type="domain" description="Era-type G" evidence="11">
    <location>
        <begin position="4"/>
        <end position="169"/>
    </location>
</feature>
<dbReference type="InterPro" id="IPR005225">
    <property type="entry name" value="Small_GTP-bd"/>
</dbReference>
<dbReference type="HAMAP" id="MF_00367">
    <property type="entry name" value="GTPase_Era"/>
    <property type="match status" value="1"/>
</dbReference>
<evidence type="ECO:0000313" key="13">
    <source>
        <dbReference type="Proteomes" id="UP000199421"/>
    </source>
</evidence>
<proteinExistence type="inferred from homology"/>
<dbReference type="PROSITE" id="PS50823">
    <property type="entry name" value="KH_TYPE_2"/>
    <property type="match status" value="1"/>
</dbReference>
<dbReference type="Gene3D" id="3.30.300.20">
    <property type="match status" value="1"/>
</dbReference>
<keyword evidence="7" id="KW-1003">Cell membrane</keyword>
<feature type="region of interest" description="G5" evidence="8">
    <location>
        <begin position="148"/>
        <end position="150"/>
    </location>
</feature>
<dbReference type="CDD" id="cd04163">
    <property type="entry name" value="Era"/>
    <property type="match status" value="1"/>
</dbReference>
<feature type="region of interest" description="G3" evidence="8">
    <location>
        <begin position="59"/>
        <end position="62"/>
    </location>
</feature>
<evidence type="ECO:0000256" key="9">
    <source>
        <dbReference type="RuleBase" id="RU003761"/>
    </source>
</evidence>
<evidence type="ECO:0000256" key="7">
    <source>
        <dbReference type="HAMAP-Rule" id="MF_00367"/>
    </source>
</evidence>
<dbReference type="NCBIfam" id="TIGR00436">
    <property type="entry name" value="era"/>
    <property type="match status" value="1"/>
</dbReference>
<dbReference type="GO" id="GO:0000028">
    <property type="term" value="P:ribosomal small subunit assembly"/>
    <property type="evidence" value="ECO:0007669"/>
    <property type="project" value="TreeGrafter"/>
</dbReference>
<dbReference type="AlphaFoldDB" id="A0A1H7ZWX6"/>
<keyword evidence="4 7" id="KW-0547">Nucleotide-binding</keyword>
<dbReference type="Pfam" id="PF07650">
    <property type="entry name" value="KH_2"/>
    <property type="match status" value="1"/>
</dbReference>
<feature type="region of interest" description="G2" evidence="8">
    <location>
        <begin position="38"/>
        <end position="42"/>
    </location>
</feature>
<name>A0A1H7ZWX6_OLID1</name>
<dbReference type="CDD" id="cd22534">
    <property type="entry name" value="KH-II_Era"/>
    <property type="match status" value="1"/>
</dbReference>
<dbReference type="GO" id="GO:0043024">
    <property type="term" value="F:ribosomal small subunit binding"/>
    <property type="evidence" value="ECO:0007669"/>
    <property type="project" value="TreeGrafter"/>
</dbReference>
<dbReference type="InterPro" id="IPR006073">
    <property type="entry name" value="GTP-bd"/>
</dbReference>
<dbReference type="SUPFAM" id="SSF54814">
    <property type="entry name" value="Prokaryotic type KH domain (KH-domain type II)"/>
    <property type="match status" value="1"/>
</dbReference>
<dbReference type="FunFam" id="3.30.300.20:FF:000003">
    <property type="entry name" value="GTPase Era"/>
    <property type="match status" value="1"/>
</dbReference>
<comment type="subcellular location">
    <subcellularLocation>
        <location evidence="7">Cytoplasm</location>
    </subcellularLocation>
    <subcellularLocation>
        <location evidence="7">Cell membrane</location>
        <topology evidence="7">Peripheral membrane protein</topology>
    </subcellularLocation>
</comment>
<dbReference type="EMBL" id="FOAF01000020">
    <property type="protein sequence ID" value="SEM62009.1"/>
    <property type="molecule type" value="Genomic_DNA"/>
</dbReference>